<dbReference type="GO" id="GO:0006729">
    <property type="term" value="P:tetrahydrobiopterin biosynthetic process"/>
    <property type="evidence" value="ECO:0007669"/>
    <property type="project" value="InterPro"/>
</dbReference>
<feature type="domain" description="Molybdopterin cofactor biosynthesis C (MoaC)" evidence="9">
    <location>
        <begin position="143"/>
        <end position="277"/>
    </location>
</feature>
<dbReference type="OrthoDB" id="9794429at2"/>
<organism evidence="10 11">
    <name type="scientific">Streptomyces marianii</name>
    <dbReference type="NCBI Taxonomy" id="1817406"/>
    <lineage>
        <taxon>Bacteria</taxon>
        <taxon>Bacillati</taxon>
        <taxon>Actinomycetota</taxon>
        <taxon>Actinomycetes</taxon>
        <taxon>Kitasatosporales</taxon>
        <taxon>Streptomycetaceae</taxon>
        <taxon>Streptomyces</taxon>
    </lineage>
</organism>
<feature type="active site" evidence="7">
    <location>
        <position position="255"/>
    </location>
</feature>
<evidence type="ECO:0000256" key="1">
    <source>
        <dbReference type="ARBA" id="ARBA00001554"/>
    </source>
</evidence>
<evidence type="ECO:0000313" key="11">
    <source>
        <dbReference type="Proteomes" id="UP000305921"/>
    </source>
</evidence>
<evidence type="ECO:0000256" key="5">
    <source>
        <dbReference type="ARBA" id="ARBA00023150"/>
    </source>
</evidence>
<evidence type="ECO:0000256" key="3">
    <source>
        <dbReference type="ARBA" id="ARBA00005046"/>
    </source>
</evidence>
<dbReference type="NCBIfam" id="NF006870">
    <property type="entry name" value="PRK09364.1"/>
    <property type="match status" value="1"/>
</dbReference>
<evidence type="ECO:0000313" key="10">
    <source>
        <dbReference type="EMBL" id="TLQ41935.1"/>
    </source>
</evidence>
<evidence type="ECO:0000256" key="8">
    <source>
        <dbReference type="SAM" id="MobiDB-lite"/>
    </source>
</evidence>
<comment type="similarity">
    <text evidence="7">Belongs to the MoaC family.</text>
</comment>
<keyword evidence="11" id="KW-1185">Reference proteome</keyword>
<dbReference type="GO" id="GO:0008124">
    <property type="term" value="F:4-alpha-hydroxytetrahydrobiopterin dehydratase activity"/>
    <property type="evidence" value="ECO:0007669"/>
    <property type="project" value="UniProtKB-EC"/>
</dbReference>
<dbReference type="CDD" id="cd00488">
    <property type="entry name" value="PCD_DCoH"/>
    <property type="match status" value="1"/>
</dbReference>
<dbReference type="SUPFAM" id="SSF55248">
    <property type="entry name" value="PCD-like"/>
    <property type="match status" value="1"/>
</dbReference>
<comment type="catalytic activity">
    <reaction evidence="2 7">
        <text>(8S)-3',8-cyclo-7,8-dihydroguanosine 5'-triphosphate = cyclic pyranopterin phosphate + diphosphate</text>
        <dbReference type="Rhea" id="RHEA:49580"/>
        <dbReference type="ChEBI" id="CHEBI:33019"/>
        <dbReference type="ChEBI" id="CHEBI:59648"/>
        <dbReference type="ChEBI" id="CHEBI:131766"/>
        <dbReference type="EC" id="4.6.1.17"/>
    </reaction>
</comment>
<dbReference type="PANTHER" id="PTHR12599">
    <property type="entry name" value="PTERIN-4-ALPHA-CARBINOLAMINE DEHYDRATASE"/>
    <property type="match status" value="1"/>
</dbReference>
<dbReference type="InterPro" id="IPR001533">
    <property type="entry name" value="Pterin_deHydtase"/>
</dbReference>
<proteinExistence type="inferred from homology"/>
<dbReference type="GO" id="GO:0061799">
    <property type="term" value="F:cyclic pyranopterin monophosphate synthase activity"/>
    <property type="evidence" value="ECO:0007669"/>
    <property type="project" value="UniProtKB-UniRule"/>
</dbReference>
<dbReference type="Gene3D" id="3.30.70.640">
    <property type="entry name" value="Molybdopterin cofactor biosynthesis C (MoaC) domain"/>
    <property type="match status" value="1"/>
</dbReference>
<comment type="caution">
    <text evidence="10">The sequence shown here is derived from an EMBL/GenBank/DDBJ whole genome shotgun (WGS) entry which is preliminary data.</text>
</comment>
<keyword evidence="5 7" id="KW-0501">Molybdenum cofactor biosynthesis</keyword>
<dbReference type="EMBL" id="VAWE01000001">
    <property type="protein sequence ID" value="TLQ41935.1"/>
    <property type="molecule type" value="Genomic_DNA"/>
</dbReference>
<evidence type="ECO:0000256" key="7">
    <source>
        <dbReference type="HAMAP-Rule" id="MF_01224"/>
    </source>
</evidence>
<dbReference type="HAMAP" id="MF_01224_B">
    <property type="entry name" value="MoaC_B"/>
    <property type="match status" value="1"/>
</dbReference>
<comment type="function">
    <text evidence="7">Catalyzes the conversion of (8S)-3',8-cyclo-7,8-dihydroguanosine 5'-triphosphate to cyclic pyranopterin monophosphate (cPMP).</text>
</comment>
<comment type="subunit">
    <text evidence="7">Homohexamer; trimer of dimers.</text>
</comment>
<dbReference type="RefSeq" id="WP_138051347.1">
    <property type="nucleotide sequence ID" value="NZ_VAWE01000001.1"/>
</dbReference>
<dbReference type="AlphaFoldDB" id="A0A5R9DYU7"/>
<keyword evidence="6 7" id="KW-0456">Lyase</keyword>
<dbReference type="GO" id="GO:0006777">
    <property type="term" value="P:Mo-molybdopterin cofactor biosynthetic process"/>
    <property type="evidence" value="ECO:0007669"/>
    <property type="project" value="UniProtKB-UniRule"/>
</dbReference>
<dbReference type="InterPro" id="IPR036428">
    <property type="entry name" value="PCD_sf"/>
</dbReference>
<feature type="binding site" evidence="7">
    <location>
        <begin position="203"/>
        <end position="205"/>
    </location>
    <ligand>
        <name>substrate</name>
    </ligand>
</feature>
<dbReference type="PANTHER" id="PTHR12599:SF0">
    <property type="entry name" value="PTERIN-4-ALPHA-CARBINOLAMINE DEHYDRATASE"/>
    <property type="match status" value="1"/>
</dbReference>
<evidence type="ECO:0000256" key="6">
    <source>
        <dbReference type="ARBA" id="ARBA00023239"/>
    </source>
</evidence>
<evidence type="ECO:0000256" key="2">
    <source>
        <dbReference type="ARBA" id="ARBA00001637"/>
    </source>
</evidence>
<dbReference type="EC" id="4.6.1.17" evidence="7"/>
<dbReference type="InterPro" id="IPR023045">
    <property type="entry name" value="MoaC"/>
</dbReference>
<dbReference type="CDD" id="cd01420">
    <property type="entry name" value="MoaC_PE"/>
    <property type="match status" value="1"/>
</dbReference>
<dbReference type="UniPathway" id="UPA00344"/>
<dbReference type="Pfam" id="PF01329">
    <property type="entry name" value="Pterin_4a"/>
    <property type="match status" value="1"/>
</dbReference>
<comment type="pathway">
    <text evidence="3 7">Cofactor biosynthesis; molybdopterin biosynthesis.</text>
</comment>
<gene>
    <name evidence="7 10" type="primary">moaC</name>
    <name evidence="10" type="ORF">FEF34_00310</name>
</gene>
<feature type="region of interest" description="Disordered" evidence="8">
    <location>
        <begin position="274"/>
        <end position="303"/>
    </location>
</feature>
<dbReference type="InterPro" id="IPR002820">
    <property type="entry name" value="Mopterin_CF_biosynth-C_dom"/>
</dbReference>
<dbReference type="Pfam" id="PF01967">
    <property type="entry name" value="MoaC"/>
    <property type="match status" value="1"/>
</dbReference>
<dbReference type="InterPro" id="IPR036522">
    <property type="entry name" value="MoaC_sf"/>
</dbReference>
<comment type="catalytic activity">
    <reaction evidence="1">
        <text>(4aS,6R)-4a-hydroxy-L-erythro-5,6,7,8-tetrahydrobiopterin = (6R)-L-erythro-6,7-dihydrobiopterin + H2O</text>
        <dbReference type="Rhea" id="RHEA:11920"/>
        <dbReference type="ChEBI" id="CHEBI:15377"/>
        <dbReference type="ChEBI" id="CHEBI:15642"/>
        <dbReference type="ChEBI" id="CHEBI:43120"/>
        <dbReference type="EC" id="4.2.1.96"/>
    </reaction>
</comment>
<sequence length="303" mass="31852">MTANRSCTDDHLSPVNHSACQGGVGVLDTAGAERRLGQVPGWELREGRLTRTFHCSTFRESMAFVQAIADIAEELNHHPNLSLEDKREVRVVLWTHKLGGLTVLDFDLAAGIDAAYLPASSGTSASENPHPLTHLDARGAARMVDVSDKAVTAREAVASTAVVMAPATLSLITSGAAAKGDVLATARLAGITAAKRTGDLIPLCHPLSLDAVRVDLSATAPDRLLITARAKTSGRTGVEMEALTAVAVAGLTVIDMCKAVDRSMQVTGIRLEEKRGGRSGHWRRTTADQDGHVEANAAGSKEG</sequence>
<protein>
    <recommendedName>
        <fullName evidence="7">Cyclic pyranopterin monophosphate synthase</fullName>
        <ecNumber evidence="7">4.6.1.17</ecNumber>
    </recommendedName>
    <alternativeName>
        <fullName evidence="7">Molybdenum cofactor biosynthesis protein C</fullName>
    </alternativeName>
</protein>
<accession>A0A5R9DYU7</accession>
<dbReference type="Gene3D" id="3.30.1360.20">
    <property type="entry name" value="Transcriptional coactivator/pterin dehydratase"/>
    <property type="match status" value="1"/>
</dbReference>
<feature type="binding site" evidence="7">
    <location>
        <begin position="240"/>
        <end position="241"/>
    </location>
    <ligand>
        <name>substrate</name>
    </ligand>
</feature>
<name>A0A5R9DYU7_9ACTN</name>
<evidence type="ECO:0000256" key="4">
    <source>
        <dbReference type="ARBA" id="ARBA00006472"/>
    </source>
</evidence>
<comment type="similarity">
    <text evidence="4">Belongs to the pterin-4-alpha-carbinolamine dehydratase family.</text>
</comment>
<evidence type="ECO:0000259" key="9">
    <source>
        <dbReference type="Pfam" id="PF01967"/>
    </source>
</evidence>
<dbReference type="NCBIfam" id="TIGR00581">
    <property type="entry name" value="moaC"/>
    <property type="match status" value="1"/>
</dbReference>
<dbReference type="Proteomes" id="UP000305921">
    <property type="component" value="Unassembled WGS sequence"/>
</dbReference>
<reference evidence="10 11" key="1">
    <citation type="submission" date="2019-05" db="EMBL/GenBank/DDBJ databases">
        <title>Streptomyces marianii sp. nov., a novel marine actinomycete from southern coast of India.</title>
        <authorList>
            <person name="Iniyan A.M."/>
            <person name="Wink J."/>
            <person name="Ramprasad E."/>
            <person name="Ramana C.V."/>
            <person name="Bunk B."/>
            <person name="Sproer C."/>
            <person name="Joseph F.-J.R.S."/>
            <person name="Vincent S.G.P."/>
        </authorList>
    </citation>
    <scope>NUCLEOTIDE SEQUENCE [LARGE SCALE GENOMIC DNA]</scope>
    <source>
        <strain evidence="10 11">ICN19</strain>
    </source>
</reference>
<dbReference type="InterPro" id="IPR047594">
    <property type="entry name" value="MoaC_bact/euk"/>
</dbReference>
<dbReference type="SUPFAM" id="SSF55040">
    <property type="entry name" value="Molybdenum cofactor biosynthesis protein C, MoaC"/>
    <property type="match status" value="1"/>
</dbReference>